<dbReference type="EMBL" id="OE001418">
    <property type="protein sequence ID" value="CAD7456770.1"/>
    <property type="molecule type" value="Genomic_DNA"/>
</dbReference>
<keyword evidence="3" id="KW-0547">Nucleotide-binding</keyword>
<proteinExistence type="inferred from homology"/>
<protein>
    <recommendedName>
        <fullName evidence="6">Tr-type G domain-containing protein</fullName>
    </recommendedName>
</protein>
<evidence type="ECO:0000256" key="4">
    <source>
        <dbReference type="ARBA" id="ARBA00022917"/>
    </source>
</evidence>
<dbReference type="InterPro" id="IPR027417">
    <property type="entry name" value="P-loop_NTPase"/>
</dbReference>
<evidence type="ECO:0000256" key="2">
    <source>
        <dbReference type="ARBA" id="ARBA00022540"/>
    </source>
</evidence>
<dbReference type="InterPro" id="IPR015760">
    <property type="entry name" value="TIF_IF2"/>
</dbReference>
<keyword evidence="2" id="KW-0396">Initiation factor</keyword>
<evidence type="ECO:0000313" key="7">
    <source>
        <dbReference type="EMBL" id="CAD7456770.1"/>
    </source>
</evidence>
<keyword evidence="5" id="KW-0342">GTP-binding</keyword>
<dbReference type="GO" id="GO:0005525">
    <property type="term" value="F:GTP binding"/>
    <property type="evidence" value="ECO:0007669"/>
    <property type="project" value="UniProtKB-KW"/>
</dbReference>
<reference evidence="7" key="1">
    <citation type="submission" date="2020-11" db="EMBL/GenBank/DDBJ databases">
        <authorList>
            <person name="Tran Van P."/>
        </authorList>
    </citation>
    <scope>NUCLEOTIDE SEQUENCE</scope>
</reference>
<dbReference type="Gene3D" id="3.40.50.300">
    <property type="entry name" value="P-loop containing nucleotide triphosphate hydrolases"/>
    <property type="match status" value="1"/>
</dbReference>
<dbReference type="Pfam" id="PF00009">
    <property type="entry name" value="GTP_EFTU"/>
    <property type="match status" value="1"/>
</dbReference>
<feature type="domain" description="Tr-type G" evidence="6">
    <location>
        <begin position="19"/>
        <end position="122"/>
    </location>
</feature>
<dbReference type="SUPFAM" id="SSF52540">
    <property type="entry name" value="P-loop containing nucleoside triphosphate hydrolases"/>
    <property type="match status" value="1"/>
</dbReference>
<keyword evidence="4" id="KW-0648">Protein biosynthesis</keyword>
<dbReference type="CDD" id="cd01887">
    <property type="entry name" value="IF2_eIF5B"/>
    <property type="match status" value="1"/>
</dbReference>
<dbReference type="AlphaFoldDB" id="A0A7R9IEG7"/>
<evidence type="ECO:0000256" key="3">
    <source>
        <dbReference type="ARBA" id="ARBA00022741"/>
    </source>
</evidence>
<evidence type="ECO:0000256" key="5">
    <source>
        <dbReference type="ARBA" id="ARBA00023134"/>
    </source>
</evidence>
<dbReference type="PANTHER" id="PTHR43381:SF20">
    <property type="entry name" value="TRANSLATION INITIATION FACTOR IF-2, MITOCHONDRIAL"/>
    <property type="match status" value="1"/>
</dbReference>
<dbReference type="PROSITE" id="PS51722">
    <property type="entry name" value="G_TR_2"/>
    <property type="match status" value="1"/>
</dbReference>
<dbReference type="GO" id="GO:0005737">
    <property type="term" value="C:cytoplasm"/>
    <property type="evidence" value="ECO:0007669"/>
    <property type="project" value="TreeGrafter"/>
</dbReference>
<dbReference type="NCBIfam" id="TIGR00231">
    <property type="entry name" value="small_GTP"/>
    <property type="match status" value="1"/>
</dbReference>
<accession>A0A7R9IEG7</accession>
<evidence type="ECO:0000259" key="6">
    <source>
        <dbReference type="PROSITE" id="PS51722"/>
    </source>
</evidence>
<sequence>MYIFTNNFRPPPDPSVLVKRSPVVTVMGHVDHGKTTLLDSLRNTAVVASEFGGITQHIGAFSVKLNSGDTMTFLDTPGHAAFTTMRARGADVTDIVVLVVAADDGVMEQTIESIRMAREANG</sequence>
<dbReference type="GO" id="GO:0003924">
    <property type="term" value="F:GTPase activity"/>
    <property type="evidence" value="ECO:0007669"/>
    <property type="project" value="InterPro"/>
</dbReference>
<dbReference type="InterPro" id="IPR000795">
    <property type="entry name" value="T_Tr_GTP-bd_dom"/>
</dbReference>
<dbReference type="PANTHER" id="PTHR43381">
    <property type="entry name" value="TRANSLATION INITIATION FACTOR IF-2-RELATED"/>
    <property type="match status" value="1"/>
</dbReference>
<gene>
    <name evidence="7" type="ORF">TTEB3V08_LOCUS4786</name>
</gene>
<dbReference type="InterPro" id="IPR005225">
    <property type="entry name" value="Small_GTP-bd"/>
</dbReference>
<name>A0A7R9IEG7_9NEOP</name>
<organism evidence="7">
    <name type="scientific">Timema tahoe</name>
    <dbReference type="NCBI Taxonomy" id="61484"/>
    <lineage>
        <taxon>Eukaryota</taxon>
        <taxon>Metazoa</taxon>
        <taxon>Ecdysozoa</taxon>
        <taxon>Arthropoda</taxon>
        <taxon>Hexapoda</taxon>
        <taxon>Insecta</taxon>
        <taxon>Pterygota</taxon>
        <taxon>Neoptera</taxon>
        <taxon>Polyneoptera</taxon>
        <taxon>Phasmatodea</taxon>
        <taxon>Timematodea</taxon>
        <taxon>Timematoidea</taxon>
        <taxon>Timematidae</taxon>
        <taxon>Timema</taxon>
    </lineage>
</organism>
<comment type="similarity">
    <text evidence="1">Belongs to the TRAFAC class translation factor GTPase superfamily. Classic translation factor GTPase family. IF-2 subfamily.</text>
</comment>
<evidence type="ECO:0000256" key="1">
    <source>
        <dbReference type="ARBA" id="ARBA00007733"/>
    </source>
</evidence>
<dbReference type="GO" id="GO:0003743">
    <property type="term" value="F:translation initiation factor activity"/>
    <property type="evidence" value="ECO:0007669"/>
    <property type="project" value="UniProtKB-KW"/>
</dbReference>